<evidence type="ECO:0000313" key="3">
    <source>
        <dbReference type="EMBL" id="UXE62248.1"/>
    </source>
</evidence>
<dbReference type="SUPFAM" id="SSF48295">
    <property type="entry name" value="TrpR-like"/>
    <property type="match status" value="1"/>
</dbReference>
<dbReference type="KEGG" id="wna:KA717_32755"/>
<dbReference type="EMBL" id="CP073041">
    <property type="protein sequence ID" value="UXE60311.1"/>
    <property type="molecule type" value="Genomic_DNA"/>
</dbReference>
<dbReference type="Gene3D" id="1.10.10.10">
    <property type="entry name" value="Winged helix-like DNA-binding domain superfamily/Winged helix DNA-binding domain"/>
    <property type="match status" value="1"/>
</dbReference>
<dbReference type="InterPro" id="IPR002514">
    <property type="entry name" value="Transposase_8"/>
</dbReference>
<evidence type="ECO:0000313" key="1">
    <source>
        <dbReference type="EMBL" id="UXE60311.1"/>
    </source>
</evidence>
<sequence length="105" mass="12152">MSNKKKQYGAQFKAKVALEAIRGEKTVSELASQYEIHPTMINGWKRKVLDEASQIFETENQGKEIKENAETQINELYRQIGKLKVERDFLVDRSVQLGLPTEKPW</sequence>
<dbReference type="GO" id="GO:0043565">
    <property type="term" value="F:sequence-specific DNA binding"/>
    <property type="evidence" value="ECO:0007669"/>
    <property type="project" value="InterPro"/>
</dbReference>
<dbReference type="GO" id="GO:0006313">
    <property type="term" value="P:DNA transposition"/>
    <property type="evidence" value="ECO:0007669"/>
    <property type="project" value="InterPro"/>
</dbReference>
<dbReference type="KEGG" id="wna:KA717_03975"/>
<dbReference type="EMBL" id="CP073041">
    <property type="protein sequence ID" value="UXE62248.1"/>
    <property type="molecule type" value="Genomic_DNA"/>
</dbReference>
<name>A0A977PUT1_9CYAN</name>
<dbReference type="AlphaFoldDB" id="A0A977PUT1"/>
<accession>A0A977PUT1</accession>
<dbReference type="InterPro" id="IPR036388">
    <property type="entry name" value="WH-like_DNA-bd_sf"/>
</dbReference>
<evidence type="ECO:0000313" key="2">
    <source>
        <dbReference type="EMBL" id="UXE62049.1"/>
    </source>
</evidence>
<dbReference type="GO" id="GO:0004803">
    <property type="term" value="F:transposase activity"/>
    <property type="evidence" value="ECO:0007669"/>
    <property type="project" value="InterPro"/>
</dbReference>
<dbReference type="KEGG" id="wna:KA717_05345"/>
<dbReference type="Pfam" id="PF01527">
    <property type="entry name" value="HTH_Tnp_1"/>
    <property type="match status" value="1"/>
</dbReference>
<organism evidence="1">
    <name type="scientific">Woronichinia naegeliana WA131</name>
    <dbReference type="NCBI Taxonomy" id="2824559"/>
    <lineage>
        <taxon>Bacteria</taxon>
        <taxon>Bacillati</taxon>
        <taxon>Cyanobacteriota</taxon>
        <taxon>Cyanophyceae</taxon>
        <taxon>Synechococcales</taxon>
        <taxon>Coelosphaeriaceae</taxon>
        <taxon>Woronichinia</taxon>
    </lineage>
</organism>
<reference evidence="1" key="1">
    <citation type="submission" date="2021-04" db="EMBL/GenBank/DDBJ databases">
        <title>Genome sequence of Woronichinia naegeliana from Washington state freshwater lake bloom.</title>
        <authorList>
            <person name="Dreher T.W."/>
        </authorList>
    </citation>
    <scope>NUCLEOTIDE SEQUENCE</scope>
    <source>
        <strain evidence="1">WA131</strain>
    </source>
</reference>
<gene>
    <name evidence="2" type="ORF">KA717_03975</name>
    <name evidence="3" type="ORF">KA717_05345</name>
    <name evidence="1" type="ORF">KA717_32755</name>
</gene>
<dbReference type="EMBL" id="CP073041">
    <property type="protein sequence ID" value="UXE62049.1"/>
    <property type="molecule type" value="Genomic_DNA"/>
</dbReference>
<protein>
    <submittedName>
        <fullName evidence="1">Transposase</fullName>
    </submittedName>
</protein>
<dbReference type="InterPro" id="IPR010921">
    <property type="entry name" value="Trp_repressor/repl_initiator"/>
</dbReference>
<proteinExistence type="predicted"/>
<dbReference type="Proteomes" id="UP001065613">
    <property type="component" value="Chromosome"/>
</dbReference>